<keyword evidence="3" id="KW-0812">Transmembrane</keyword>
<feature type="compositionally biased region" description="Basic and acidic residues" evidence="2">
    <location>
        <begin position="468"/>
        <end position="484"/>
    </location>
</feature>
<feature type="compositionally biased region" description="Basic and acidic residues" evidence="2">
    <location>
        <begin position="555"/>
        <end position="564"/>
    </location>
</feature>
<dbReference type="InterPro" id="IPR053137">
    <property type="entry name" value="NLR-like"/>
</dbReference>
<dbReference type="PANTHER" id="PTHR46082">
    <property type="entry name" value="ATP/GTP-BINDING PROTEIN-RELATED"/>
    <property type="match status" value="1"/>
</dbReference>
<feature type="repeat" description="TPR" evidence="1">
    <location>
        <begin position="103"/>
        <end position="136"/>
    </location>
</feature>
<feature type="compositionally biased region" description="Pro residues" evidence="2">
    <location>
        <begin position="632"/>
        <end position="656"/>
    </location>
</feature>
<dbReference type="RefSeq" id="WP_203901058.1">
    <property type="nucleotide sequence ID" value="NZ_BOPF01000015.1"/>
</dbReference>
<evidence type="ECO:0000256" key="3">
    <source>
        <dbReference type="SAM" id="Phobius"/>
    </source>
</evidence>
<keyword evidence="3" id="KW-0472">Membrane</keyword>
<organism evidence="4 5">
    <name type="scientific">Virgisporangium aliadipatigenens</name>
    <dbReference type="NCBI Taxonomy" id="741659"/>
    <lineage>
        <taxon>Bacteria</taxon>
        <taxon>Bacillati</taxon>
        <taxon>Actinomycetota</taxon>
        <taxon>Actinomycetes</taxon>
        <taxon>Micromonosporales</taxon>
        <taxon>Micromonosporaceae</taxon>
        <taxon>Virgisporangium</taxon>
    </lineage>
</organism>
<evidence type="ECO:0000313" key="5">
    <source>
        <dbReference type="Proteomes" id="UP000619260"/>
    </source>
</evidence>
<feature type="region of interest" description="Disordered" evidence="2">
    <location>
        <begin position="240"/>
        <end position="304"/>
    </location>
</feature>
<evidence type="ECO:0008006" key="6">
    <source>
        <dbReference type="Google" id="ProtNLM"/>
    </source>
</evidence>
<dbReference type="InterPro" id="IPR011990">
    <property type="entry name" value="TPR-like_helical_dom_sf"/>
</dbReference>
<evidence type="ECO:0000313" key="4">
    <source>
        <dbReference type="EMBL" id="GIJ47559.1"/>
    </source>
</evidence>
<feature type="region of interest" description="Disordered" evidence="2">
    <location>
        <begin position="622"/>
        <end position="658"/>
    </location>
</feature>
<keyword evidence="5" id="KW-1185">Reference proteome</keyword>
<dbReference type="SUPFAM" id="SSF48452">
    <property type="entry name" value="TPR-like"/>
    <property type="match status" value="2"/>
</dbReference>
<feature type="compositionally biased region" description="Basic residues" evidence="2">
    <location>
        <begin position="257"/>
        <end position="273"/>
    </location>
</feature>
<dbReference type="PROSITE" id="PS50005">
    <property type="entry name" value="TPR"/>
    <property type="match status" value="1"/>
</dbReference>
<feature type="region of interest" description="Disordered" evidence="2">
    <location>
        <begin position="369"/>
        <end position="526"/>
    </location>
</feature>
<dbReference type="Gene3D" id="1.25.40.10">
    <property type="entry name" value="Tetratricopeptide repeat domain"/>
    <property type="match status" value="1"/>
</dbReference>
<feature type="region of interest" description="Disordered" evidence="2">
    <location>
        <begin position="542"/>
        <end position="587"/>
    </location>
</feature>
<feature type="compositionally biased region" description="Low complexity" evidence="2">
    <location>
        <begin position="274"/>
        <end position="286"/>
    </location>
</feature>
<dbReference type="AlphaFoldDB" id="A0A8J4DRE0"/>
<evidence type="ECO:0000256" key="1">
    <source>
        <dbReference type="PROSITE-ProRule" id="PRU00339"/>
    </source>
</evidence>
<feature type="region of interest" description="Disordered" evidence="2">
    <location>
        <begin position="316"/>
        <end position="339"/>
    </location>
</feature>
<proteinExistence type="predicted"/>
<feature type="compositionally biased region" description="Low complexity" evidence="2">
    <location>
        <begin position="435"/>
        <end position="450"/>
    </location>
</feature>
<feature type="compositionally biased region" description="Low complexity" evidence="2">
    <location>
        <begin position="622"/>
        <end position="631"/>
    </location>
</feature>
<protein>
    <recommendedName>
        <fullName evidence="6">Tetratricopeptide repeat protein</fullName>
    </recommendedName>
</protein>
<evidence type="ECO:0000256" key="2">
    <source>
        <dbReference type="SAM" id="MobiDB-lite"/>
    </source>
</evidence>
<feature type="compositionally biased region" description="Low complexity" evidence="2">
    <location>
        <begin position="572"/>
        <end position="586"/>
    </location>
</feature>
<comment type="caution">
    <text evidence="4">The sequence shown here is derived from an EMBL/GenBank/DDBJ whole genome shotgun (WGS) entry which is preliminary data.</text>
</comment>
<feature type="compositionally biased region" description="Low complexity" evidence="2">
    <location>
        <begin position="396"/>
        <end position="405"/>
    </location>
</feature>
<dbReference type="Proteomes" id="UP000619260">
    <property type="component" value="Unassembled WGS sequence"/>
</dbReference>
<accession>A0A8J4DRE0</accession>
<gene>
    <name evidence="4" type="ORF">Val02_44450</name>
</gene>
<keyword evidence="3" id="KW-1133">Transmembrane helix</keyword>
<keyword evidence="1" id="KW-0802">TPR repeat</keyword>
<name>A0A8J4DRE0_9ACTN</name>
<reference evidence="4" key="1">
    <citation type="submission" date="2021-01" db="EMBL/GenBank/DDBJ databases">
        <title>Whole genome shotgun sequence of Virgisporangium aliadipatigenens NBRC 105644.</title>
        <authorList>
            <person name="Komaki H."/>
            <person name="Tamura T."/>
        </authorList>
    </citation>
    <scope>NUCLEOTIDE SEQUENCE</scope>
    <source>
        <strain evidence="4">NBRC 105644</strain>
    </source>
</reference>
<feature type="transmembrane region" description="Helical" evidence="3">
    <location>
        <begin position="593"/>
        <end position="615"/>
    </location>
</feature>
<dbReference type="EMBL" id="BOPF01000015">
    <property type="protein sequence ID" value="GIJ47559.1"/>
    <property type="molecule type" value="Genomic_DNA"/>
</dbReference>
<dbReference type="PANTHER" id="PTHR46082:SF6">
    <property type="entry name" value="AAA+ ATPASE DOMAIN-CONTAINING PROTEIN-RELATED"/>
    <property type="match status" value="1"/>
</dbReference>
<sequence length="741" mass="76335">MERRAGGRSRYPSQSGPDLAGYLDEATRLRRRGTPAAARIVLERAVALARAAPGADRLQLVSVRRMLGEVLYELGDPAAAFRVVSPLVRETEHEFGHRHPATVRAVAVLGAVVHELGELDTAERMYQRVVDVAPEIGGPTLRSASLARVRLAMLHRDRGDLRAALDELTGAFQAHRERYGTEDADTVHIGAELAALHRAAGDSASARRVLTVSYVAAAAGLGEDNPLTRRLERELAQLEPPMPSAPVDLPGDAHSRSLQRRHDRRARNRRKQARGGAAARAALTTTSERRALPPPPAANGTWARWPESLTYTGENPVIRPTAYAPPPGTGSPGTRGAYGPAAGGSAGAYGRGGPAGGFAGAHDAYGPASSREAYGPAAGGSSDAHRAYGPGGGGPATAPDAYGPAVAGGSRDAYGDGPAGAHGAFDPAGTREAFGPAAAGGASRTTGAPRLPVQRGFPSRPGYADPPSHADRPGYADPPSRTDRPGYASPSGYADPPAYAEPPVSADPPGYPQRPGSSDPAGRFGRPALLDRSAVDTADLTGWPAAAPSTMDSDATGKELEPRPRAPLPVVTPSRTRPSATPPGRRLAGMRTIAATALVIGAAMAVAGSLALAGVSLSLPERPPDTAAPAPSATPPAPSPSPSLSPSPSRPPPPPAERATVNVRDEGATLIVSWKLATPAAVKVGLIEPPGEEVRTVANLPAGTTTHNLRGLNPRKNYCVLVRLATDPGPPDSGGIACTRR</sequence>
<dbReference type="InterPro" id="IPR019734">
    <property type="entry name" value="TPR_rpt"/>
</dbReference>